<sequence length="208" mass="23640">MCPTIDTSKKTLAKNILNENINAKNSKLSGPLLFGLQYKSVEAVCKTLPSNEILREFVEEEKENFFHPNDSIVLKQAKFEINNCTYNINYGKIDKQLVKQQTQAIPITKEANITDPIIVSNVVTSIGKGRHRRITDILNYIIPFKKAKNVMLTVALLNSLDKLHKPKSHYMLVLFPGTENYYTLQNALAPLISDLQFLSEHRFYEIGG</sequence>
<gene>
    <name evidence="1" type="ORF">C2G38_2213607</name>
</gene>
<evidence type="ECO:0000313" key="2">
    <source>
        <dbReference type="Proteomes" id="UP000266673"/>
    </source>
</evidence>
<comment type="caution">
    <text evidence="1">The sequence shown here is derived from an EMBL/GenBank/DDBJ whole genome shotgun (WGS) entry which is preliminary data.</text>
</comment>
<keyword evidence="2" id="KW-1185">Reference proteome</keyword>
<protein>
    <submittedName>
        <fullName evidence="1">Uncharacterized protein</fullName>
    </submittedName>
</protein>
<reference evidence="1 2" key="1">
    <citation type="submission" date="2018-06" db="EMBL/GenBank/DDBJ databases">
        <title>Comparative genomics reveals the genomic features of Rhizophagus irregularis, R. cerebriforme, R. diaphanum and Gigaspora rosea, and their symbiotic lifestyle signature.</title>
        <authorList>
            <person name="Morin E."/>
            <person name="San Clemente H."/>
            <person name="Chen E.C.H."/>
            <person name="De La Providencia I."/>
            <person name="Hainaut M."/>
            <person name="Kuo A."/>
            <person name="Kohler A."/>
            <person name="Murat C."/>
            <person name="Tang N."/>
            <person name="Roy S."/>
            <person name="Loubradou J."/>
            <person name="Henrissat B."/>
            <person name="Grigoriev I.V."/>
            <person name="Corradi N."/>
            <person name="Roux C."/>
            <person name="Martin F.M."/>
        </authorList>
    </citation>
    <scope>NUCLEOTIDE SEQUENCE [LARGE SCALE GENOMIC DNA]</scope>
    <source>
        <strain evidence="1 2">DAOM 194757</strain>
    </source>
</reference>
<proteinExistence type="predicted"/>
<dbReference type="EMBL" id="QKWP01001611">
    <property type="protein sequence ID" value="RIB07713.1"/>
    <property type="molecule type" value="Genomic_DNA"/>
</dbReference>
<dbReference type="Proteomes" id="UP000266673">
    <property type="component" value="Unassembled WGS sequence"/>
</dbReference>
<dbReference type="OrthoDB" id="2438120at2759"/>
<organism evidence="1 2">
    <name type="scientific">Gigaspora rosea</name>
    <dbReference type="NCBI Taxonomy" id="44941"/>
    <lineage>
        <taxon>Eukaryota</taxon>
        <taxon>Fungi</taxon>
        <taxon>Fungi incertae sedis</taxon>
        <taxon>Mucoromycota</taxon>
        <taxon>Glomeromycotina</taxon>
        <taxon>Glomeromycetes</taxon>
        <taxon>Diversisporales</taxon>
        <taxon>Gigasporaceae</taxon>
        <taxon>Gigaspora</taxon>
    </lineage>
</organism>
<evidence type="ECO:0000313" key="1">
    <source>
        <dbReference type="EMBL" id="RIB07713.1"/>
    </source>
</evidence>
<name>A0A397UK32_9GLOM</name>
<dbReference type="AlphaFoldDB" id="A0A397UK32"/>
<accession>A0A397UK32</accession>